<dbReference type="Proteomes" id="UP000009182">
    <property type="component" value="Chromosome"/>
</dbReference>
<dbReference type="EMBL" id="CP000247">
    <property type="protein sequence ID" value="ABG69506.1"/>
    <property type="molecule type" value="Genomic_DNA"/>
</dbReference>
<dbReference type="KEGG" id="ecp:ECP_1499"/>
<dbReference type="Gene3D" id="2.60.40.2070">
    <property type="match status" value="1"/>
</dbReference>
<dbReference type="InterPro" id="IPR000015">
    <property type="entry name" value="Fimb_usher"/>
</dbReference>
<dbReference type="FunFam" id="2.60.40.2610:FF:000001">
    <property type="entry name" value="Outer membrane fimbrial usher protein"/>
    <property type="match status" value="1"/>
</dbReference>
<sequence>MKGFDYNNDDESAFRNSNASYSMSNDLKGGMTNLSGVYGTLLPDNNLNYSVQVGNTQGGNTSSGTSGYSSLNYRGAYGNTNVGYSRSGDSSQIYYGMSGGIIAHADGITFGQPLGDTIVLVKAPGADNVKIENQTGIHTDWRGYAILPFATEYRENRVALNANSLADNVELDETVVTVIPTHGAIARATFNAQIGGKVLMTLKYGNKSVPFGAIVTHGENKNGSIVAENGQVYLTGLPQSGKLQVSWGNDKNSNCIVDYKLPAVSPGTLLNQQTAICR</sequence>
<dbReference type="Pfam" id="PF00577">
    <property type="entry name" value="Usher"/>
    <property type="match status" value="1"/>
</dbReference>
<proteinExistence type="predicted"/>
<dbReference type="InterPro" id="IPR042186">
    <property type="entry name" value="FimD_plug_dom"/>
</dbReference>
<reference evidence="2 3" key="1">
    <citation type="journal article" date="2006" name="Mol. Microbiol.">
        <title>Role of pathogenicity island-associated integrases in the genome plasticity of uropathogenic Escherichia coli strain 536.</title>
        <authorList>
            <person name="Hochhut B."/>
            <person name="Wilde C."/>
            <person name="Balling G."/>
            <person name="Middendorf B."/>
            <person name="Dobrindt U."/>
            <person name="Brzuszkiewicz E."/>
            <person name="Gottschalk G."/>
            <person name="Carniel E."/>
            <person name="Hacker J."/>
        </authorList>
    </citation>
    <scope>NUCLEOTIDE SEQUENCE [LARGE SCALE GENOMIC DNA]</scope>
    <source>
        <strain evidence="3">536 / UPEC</strain>
    </source>
</reference>
<accession>A0A454A452</accession>
<organism evidence="2 3">
    <name type="scientific">Escherichia coli O6:K15:H31 (strain 536 / UPEC)</name>
    <dbReference type="NCBI Taxonomy" id="362663"/>
    <lineage>
        <taxon>Bacteria</taxon>
        <taxon>Pseudomonadati</taxon>
        <taxon>Pseudomonadota</taxon>
        <taxon>Gammaproteobacteria</taxon>
        <taxon>Enterobacterales</taxon>
        <taxon>Enterobacteriaceae</taxon>
        <taxon>Escherichia</taxon>
    </lineage>
</organism>
<gene>
    <name evidence="2" type="ordered locus">ECP_1499</name>
</gene>
<dbReference type="PANTHER" id="PTHR30451:SF21">
    <property type="entry name" value="FIMBRIAL USHER DOMAIN-CONTAINING PROTEIN YDET-RELATED"/>
    <property type="match status" value="1"/>
</dbReference>
<dbReference type="GO" id="GO:0015473">
    <property type="term" value="F:fimbrial usher porin activity"/>
    <property type="evidence" value="ECO:0007669"/>
    <property type="project" value="InterPro"/>
</dbReference>
<name>A0A454A452_ECOL5</name>
<dbReference type="InterPro" id="IPR043142">
    <property type="entry name" value="PapC-like_C_sf"/>
</dbReference>
<dbReference type="AlphaFoldDB" id="A0A454A452"/>
<evidence type="ECO:0000313" key="3">
    <source>
        <dbReference type="Proteomes" id="UP000009182"/>
    </source>
</evidence>
<dbReference type="InterPro" id="IPR025949">
    <property type="entry name" value="PapC-like_C"/>
</dbReference>
<feature type="domain" description="PapC-like C-terminal" evidence="1">
    <location>
        <begin position="199"/>
        <end position="263"/>
    </location>
</feature>
<dbReference type="GO" id="GO:0009279">
    <property type="term" value="C:cell outer membrane"/>
    <property type="evidence" value="ECO:0007669"/>
    <property type="project" value="TreeGrafter"/>
</dbReference>
<dbReference type="PANTHER" id="PTHR30451">
    <property type="entry name" value="OUTER MEMBRANE USHER PROTEIN"/>
    <property type="match status" value="1"/>
</dbReference>
<dbReference type="GO" id="GO:0009297">
    <property type="term" value="P:pilus assembly"/>
    <property type="evidence" value="ECO:0007669"/>
    <property type="project" value="InterPro"/>
</dbReference>
<protein>
    <submittedName>
        <fullName evidence="2">Putative truncated fimbrial usher protein</fullName>
    </submittedName>
</protein>
<evidence type="ECO:0000313" key="2">
    <source>
        <dbReference type="EMBL" id="ABG69506.1"/>
    </source>
</evidence>
<evidence type="ECO:0000259" key="1">
    <source>
        <dbReference type="Pfam" id="PF13953"/>
    </source>
</evidence>
<dbReference type="Pfam" id="PF13953">
    <property type="entry name" value="PapC_C"/>
    <property type="match status" value="1"/>
</dbReference>
<dbReference type="Gene3D" id="2.60.40.2610">
    <property type="entry name" value="Outer membrane usher protein FimD, plug domain"/>
    <property type="match status" value="1"/>
</dbReference>